<dbReference type="InParanoid" id="A0A2P6N0R5"/>
<dbReference type="Proteomes" id="UP000241769">
    <property type="component" value="Unassembled WGS sequence"/>
</dbReference>
<feature type="transmembrane region" description="Helical" evidence="1">
    <location>
        <begin position="108"/>
        <end position="129"/>
    </location>
</feature>
<gene>
    <name evidence="2" type="ORF">PROFUN_00417</name>
</gene>
<evidence type="ECO:0000313" key="3">
    <source>
        <dbReference type="Proteomes" id="UP000241769"/>
    </source>
</evidence>
<reference evidence="2 3" key="1">
    <citation type="journal article" date="2018" name="Genome Biol. Evol.">
        <title>Multiple Roots of Fruiting Body Formation in Amoebozoa.</title>
        <authorList>
            <person name="Hillmann F."/>
            <person name="Forbes G."/>
            <person name="Novohradska S."/>
            <person name="Ferling I."/>
            <person name="Riege K."/>
            <person name="Groth M."/>
            <person name="Westermann M."/>
            <person name="Marz M."/>
            <person name="Spaller T."/>
            <person name="Winckler T."/>
            <person name="Schaap P."/>
            <person name="Glockner G."/>
        </authorList>
    </citation>
    <scope>NUCLEOTIDE SEQUENCE [LARGE SCALE GENOMIC DNA]</scope>
    <source>
        <strain evidence="2 3">Jena</strain>
    </source>
</reference>
<keyword evidence="3" id="KW-1185">Reference proteome</keyword>
<accession>A0A2P6N0R5</accession>
<name>A0A2P6N0R5_9EUKA</name>
<keyword evidence="1" id="KW-0472">Membrane</keyword>
<evidence type="ECO:0000313" key="2">
    <source>
        <dbReference type="EMBL" id="PRP77556.1"/>
    </source>
</evidence>
<dbReference type="AlphaFoldDB" id="A0A2P6N0R5"/>
<dbReference type="EMBL" id="MDYQ01000257">
    <property type="protein sequence ID" value="PRP77556.1"/>
    <property type="molecule type" value="Genomic_DNA"/>
</dbReference>
<keyword evidence="1" id="KW-1133">Transmembrane helix</keyword>
<sequence>MGAADNHNEETSLLNEVDAVRERQFLNAKPGFLFACFIQLLVFWFYLIVFCISGASWVPIFISAACIFLVGSGIRGARTRSVALLNTHCIFSVIMFLFSLNLLYNVDFYGFIISMLWIIIQVIAAERSATLASILRKRAVLPVTQEPAPLTAVPVQVTYVDAPTATLFVPQHTEIDIHEGKTIN</sequence>
<feature type="transmembrane region" description="Helical" evidence="1">
    <location>
        <begin position="31"/>
        <end position="49"/>
    </location>
</feature>
<evidence type="ECO:0000256" key="1">
    <source>
        <dbReference type="SAM" id="Phobius"/>
    </source>
</evidence>
<proteinExistence type="predicted"/>
<feature type="transmembrane region" description="Helical" evidence="1">
    <location>
        <begin position="81"/>
        <end position="102"/>
    </location>
</feature>
<organism evidence="2 3">
    <name type="scientific">Planoprotostelium fungivorum</name>
    <dbReference type="NCBI Taxonomy" id="1890364"/>
    <lineage>
        <taxon>Eukaryota</taxon>
        <taxon>Amoebozoa</taxon>
        <taxon>Evosea</taxon>
        <taxon>Variosea</taxon>
        <taxon>Cavosteliida</taxon>
        <taxon>Cavosteliaceae</taxon>
        <taxon>Planoprotostelium</taxon>
    </lineage>
</organism>
<keyword evidence="1" id="KW-0812">Transmembrane</keyword>
<comment type="caution">
    <text evidence="2">The sequence shown here is derived from an EMBL/GenBank/DDBJ whole genome shotgun (WGS) entry which is preliminary data.</text>
</comment>
<feature type="transmembrane region" description="Helical" evidence="1">
    <location>
        <begin position="55"/>
        <end position="74"/>
    </location>
</feature>
<protein>
    <submittedName>
        <fullName evidence="2">Uncharacterized protein</fullName>
    </submittedName>
</protein>